<evidence type="ECO:0000256" key="5">
    <source>
        <dbReference type="ARBA" id="ARBA00022553"/>
    </source>
</evidence>
<dbReference type="RefSeq" id="WP_193499071.1">
    <property type="nucleotide sequence ID" value="NZ_CP063169.1"/>
</dbReference>
<evidence type="ECO:0000256" key="1">
    <source>
        <dbReference type="ARBA" id="ARBA00000085"/>
    </source>
</evidence>
<reference evidence="12 13" key="1">
    <citation type="submission" date="2020-10" db="EMBL/GenBank/DDBJ databases">
        <title>Haloactinobacterium sp. RN3S43, a bacterium isolated from saline soil.</title>
        <authorList>
            <person name="Sun J.-Q."/>
        </authorList>
    </citation>
    <scope>NUCLEOTIDE SEQUENCE [LARGE SCALE GENOMIC DNA]</scope>
    <source>
        <strain evidence="12 13">RN3S43</strain>
    </source>
</reference>
<dbReference type="KEGG" id="halt:IM660_09535"/>
<evidence type="ECO:0000256" key="3">
    <source>
        <dbReference type="ARBA" id="ARBA00012438"/>
    </source>
</evidence>
<keyword evidence="13" id="KW-1185">Reference proteome</keyword>
<evidence type="ECO:0000256" key="4">
    <source>
        <dbReference type="ARBA" id="ARBA00022475"/>
    </source>
</evidence>
<feature type="transmembrane region" description="Helical" evidence="10">
    <location>
        <begin position="41"/>
        <end position="66"/>
    </location>
</feature>
<name>A0A7M1SZP5_9MICO</name>
<dbReference type="EC" id="2.7.13.3" evidence="3"/>
<dbReference type="InterPro" id="IPR005467">
    <property type="entry name" value="His_kinase_dom"/>
</dbReference>
<proteinExistence type="predicted"/>
<comment type="subcellular location">
    <subcellularLocation>
        <location evidence="2">Cell membrane</location>
        <topology evidence="2">Multi-pass membrane protein</topology>
    </subcellularLocation>
</comment>
<evidence type="ECO:0000256" key="8">
    <source>
        <dbReference type="ARBA" id="ARBA00023012"/>
    </source>
</evidence>
<dbReference type="Pfam" id="PF00512">
    <property type="entry name" value="HisKA"/>
    <property type="match status" value="1"/>
</dbReference>
<keyword evidence="5" id="KW-0597">Phosphoprotein</keyword>
<dbReference type="SMART" id="SM00387">
    <property type="entry name" value="HATPase_c"/>
    <property type="match status" value="1"/>
</dbReference>
<dbReference type="Pfam" id="PF02518">
    <property type="entry name" value="HATPase_c"/>
    <property type="match status" value="1"/>
</dbReference>
<keyword evidence="6" id="KW-0808">Transferase</keyword>
<comment type="catalytic activity">
    <reaction evidence="1">
        <text>ATP + protein L-histidine = ADP + protein N-phospho-L-histidine.</text>
        <dbReference type="EC" id="2.7.13.3"/>
    </reaction>
</comment>
<dbReference type="Proteomes" id="UP000593758">
    <property type="component" value="Chromosome"/>
</dbReference>
<dbReference type="EMBL" id="CP063169">
    <property type="protein sequence ID" value="QOR72434.1"/>
    <property type="molecule type" value="Genomic_DNA"/>
</dbReference>
<dbReference type="GO" id="GO:0000155">
    <property type="term" value="F:phosphorelay sensor kinase activity"/>
    <property type="evidence" value="ECO:0007669"/>
    <property type="project" value="InterPro"/>
</dbReference>
<keyword evidence="4" id="KW-1003">Cell membrane</keyword>
<dbReference type="PRINTS" id="PR00344">
    <property type="entry name" value="BCTRLSENSOR"/>
</dbReference>
<protein>
    <recommendedName>
        <fullName evidence="3">histidine kinase</fullName>
        <ecNumber evidence="3">2.7.13.3</ecNumber>
    </recommendedName>
</protein>
<keyword evidence="9" id="KW-0843">Virulence</keyword>
<evidence type="ECO:0000259" key="11">
    <source>
        <dbReference type="PROSITE" id="PS50109"/>
    </source>
</evidence>
<evidence type="ECO:0000256" key="7">
    <source>
        <dbReference type="ARBA" id="ARBA00022777"/>
    </source>
</evidence>
<keyword evidence="8" id="KW-0902">Two-component regulatory system</keyword>
<dbReference type="Gene3D" id="1.10.287.130">
    <property type="match status" value="1"/>
</dbReference>
<evidence type="ECO:0000256" key="10">
    <source>
        <dbReference type="SAM" id="Phobius"/>
    </source>
</evidence>
<feature type="transmembrane region" description="Helical" evidence="10">
    <location>
        <begin position="6"/>
        <end position="29"/>
    </location>
</feature>
<keyword evidence="10" id="KW-1133">Transmembrane helix</keyword>
<feature type="domain" description="Histidine kinase" evidence="11">
    <location>
        <begin position="161"/>
        <end position="380"/>
    </location>
</feature>
<dbReference type="AlphaFoldDB" id="A0A7M1SZP5"/>
<dbReference type="PANTHER" id="PTHR44936">
    <property type="entry name" value="SENSOR PROTEIN CREC"/>
    <property type="match status" value="1"/>
</dbReference>
<gene>
    <name evidence="12" type="ORF">IM660_09535</name>
</gene>
<dbReference type="GO" id="GO:0005886">
    <property type="term" value="C:plasma membrane"/>
    <property type="evidence" value="ECO:0007669"/>
    <property type="project" value="UniProtKB-SubCell"/>
</dbReference>
<keyword evidence="10" id="KW-0812">Transmembrane</keyword>
<dbReference type="SUPFAM" id="SSF55874">
    <property type="entry name" value="ATPase domain of HSP90 chaperone/DNA topoisomerase II/histidine kinase"/>
    <property type="match status" value="1"/>
</dbReference>
<feature type="transmembrane region" description="Helical" evidence="10">
    <location>
        <begin position="72"/>
        <end position="96"/>
    </location>
</feature>
<accession>A0A7M1SZP5</accession>
<keyword evidence="7 12" id="KW-0418">Kinase</keyword>
<dbReference type="InterPro" id="IPR036890">
    <property type="entry name" value="HATPase_C_sf"/>
</dbReference>
<dbReference type="SMART" id="SM00388">
    <property type="entry name" value="HisKA"/>
    <property type="match status" value="1"/>
</dbReference>
<evidence type="ECO:0000256" key="6">
    <source>
        <dbReference type="ARBA" id="ARBA00022679"/>
    </source>
</evidence>
<dbReference type="InterPro" id="IPR003594">
    <property type="entry name" value="HATPase_dom"/>
</dbReference>
<dbReference type="CDD" id="cd00082">
    <property type="entry name" value="HisKA"/>
    <property type="match status" value="1"/>
</dbReference>
<dbReference type="InterPro" id="IPR003661">
    <property type="entry name" value="HisK_dim/P_dom"/>
</dbReference>
<dbReference type="SUPFAM" id="SSF47384">
    <property type="entry name" value="Homodimeric domain of signal transducing histidine kinase"/>
    <property type="match status" value="1"/>
</dbReference>
<evidence type="ECO:0000256" key="9">
    <source>
        <dbReference type="ARBA" id="ARBA00023026"/>
    </source>
</evidence>
<dbReference type="InterPro" id="IPR036097">
    <property type="entry name" value="HisK_dim/P_sf"/>
</dbReference>
<dbReference type="InterPro" id="IPR050980">
    <property type="entry name" value="2C_sensor_his_kinase"/>
</dbReference>
<dbReference type="Gene3D" id="3.30.565.10">
    <property type="entry name" value="Histidine kinase-like ATPase, C-terminal domain"/>
    <property type="match status" value="1"/>
</dbReference>
<dbReference type="PROSITE" id="PS50109">
    <property type="entry name" value="HIS_KIN"/>
    <property type="match status" value="1"/>
</dbReference>
<keyword evidence="10" id="KW-0472">Membrane</keyword>
<dbReference type="InterPro" id="IPR004358">
    <property type="entry name" value="Sig_transdc_His_kin-like_C"/>
</dbReference>
<evidence type="ECO:0000256" key="2">
    <source>
        <dbReference type="ARBA" id="ARBA00004651"/>
    </source>
</evidence>
<evidence type="ECO:0000313" key="12">
    <source>
        <dbReference type="EMBL" id="QOR72434.1"/>
    </source>
</evidence>
<evidence type="ECO:0000313" key="13">
    <source>
        <dbReference type="Proteomes" id="UP000593758"/>
    </source>
</evidence>
<dbReference type="PANTHER" id="PTHR44936:SF9">
    <property type="entry name" value="SENSOR PROTEIN CREC"/>
    <property type="match status" value="1"/>
</dbReference>
<organism evidence="12 13">
    <name type="scientific">Ruania alkalisoli</name>
    <dbReference type="NCBI Taxonomy" id="2779775"/>
    <lineage>
        <taxon>Bacteria</taxon>
        <taxon>Bacillati</taxon>
        <taxon>Actinomycetota</taxon>
        <taxon>Actinomycetes</taxon>
        <taxon>Micrococcales</taxon>
        <taxon>Ruaniaceae</taxon>
        <taxon>Ruania</taxon>
    </lineage>
</organism>
<sequence length="392" mass="41783">MIPLPELAVIVAVCLACSVGVGLLGLVALRLARRAPMGVRLMIVAATGVLSVVAGMVAIAQGMYISEHDLTVLLWVAVTAALSSFGVAFALSKLFASEAADLRRMARAIGSGERVERAGRPGDHSELARLADDLTETSRRLDEAKAELVAVDASRRELFAWISHDLRTPLAGLRAMAEALEDGMVADPSRYHRQIRSQVDQLSGMVDDLFELATIESGTLRLHTEQVDLYDLASDAVADLRPVADAHAVTLHAHGGAGPVVLADPRELTRVVKNLLMNAIQHSPAGSQVRVETTLDGGAHAVLSVTDAGAGIPETDLEQVFRTGWKGNESRTPQHSWGHTAGAGLGLAIVRGIVEAHHGQVRVTNTTRGARFEVRLPPLPRHRHLGSEPEQA</sequence>